<evidence type="ECO:0000259" key="15">
    <source>
        <dbReference type="Pfam" id="PF14413"/>
    </source>
</evidence>
<dbReference type="EMBL" id="WVUK01000055">
    <property type="protein sequence ID" value="KAF7493555.1"/>
    <property type="molecule type" value="Genomic_DNA"/>
</dbReference>
<feature type="region of interest" description="Disordered" evidence="13">
    <location>
        <begin position="274"/>
        <end position="293"/>
    </location>
</feature>
<evidence type="ECO:0000256" key="1">
    <source>
        <dbReference type="ARBA" id="ARBA00010113"/>
    </source>
</evidence>
<proteinExistence type="inferred from homology"/>
<comment type="function">
    <text evidence="10">Adds a GMP to the 5'-end of tRNA(His) after transcription and RNase P cleavage.</text>
</comment>
<keyword evidence="8 10" id="KW-0342">GTP-binding</keyword>
<evidence type="ECO:0000256" key="9">
    <source>
        <dbReference type="ARBA" id="ARBA00047281"/>
    </source>
</evidence>
<dbReference type="Pfam" id="PF04446">
    <property type="entry name" value="Thg1"/>
    <property type="match status" value="1"/>
</dbReference>
<dbReference type="PANTHER" id="PTHR12729:SF6">
    <property type="entry name" value="TRNA(HIS) GUANYLYLTRANSFERASE-RELATED"/>
    <property type="match status" value="1"/>
</dbReference>
<comment type="cofactor">
    <cofactor evidence="12">
        <name>Mg(2+)</name>
        <dbReference type="ChEBI" id="CHEBI:18420"/>
    </cofactor>
    <text evidence="12">Binds 2 magnesium ions per subunit.</text>
</comment>
<feature type="binding site" evidence="12">
    <location>
        <position position="79"/>
    </location>
    <ligand>
        <name>Mg(2+)</name>
        <dbReference type="ChEBI" id="CHEBI:18420"/>
        <label>2</label>
        <note>catalytic</note>
    </ligand>
</feature>
<feature type="binding site" evidence="12">
    <location>
        <position position="32"/>
    </location>
    <ligand>
        <name>Mg(2+)</name>
        <dbReference type="ChEBI" id="CHEBI:18420"/>
        <label>1</label>
        <note>catalytic</note>
    </ligand>
</feature>
<sequence>MAKSKYEYVREFETATDYRLLRDSHVILRVDGQGFHRFSKDHSFLKPNDKRCLDLMNKSALHVMRSFYPNIVMAYGQSDEFSFVLRRFTKIFNRRQNKLTSLIASQFTSAFVFYWNNYFDLSLNRKLSLVSNQSESLLNQSLKYPPAFDGRCVIYPNETTLKDYLRWRQVDCHINNLYNTTFYALTGEYCRYRKLDDKDDRYSIECPYRHNDSNRFCSNSEATEKLSGSSSGDKNEILFTDHGINYNNELEQFKKGTTIVVKLDRYQEEMRKKEFKSEGKHIKTKSDKHNEHSKNNELSEYDLFEILHIDIISENFWQNYGDLLKY</sequence>
<feature type="binding site" evidence="12">
    <location>
        <position position="31"/>
    </location>
    <ligand>
        <name>Mg(2+)</name>
        <dbReference type="ChEBI" id="CHEBI:18420"/>
        <label>1</label>
        <note>catalytic</note>
    </ligand>
</feature>
<reference evidence="17" key="3">
    <citation type="submission" date="2022-06" db="UniProtKB">
        <authorList>
            <consortium name="EnsemblMetazoa"/>
        </authorList>
    </citation>
    <scope>IDENTIFICATION</scope>
</reference>
<feature type="binding site" evidence="12">
    <location>
        <position position="79"/>
    </location>
    <ligand>
        <name>Mg(2+)</name>
        <dbReference type="ChEBI" id="CHEBI:18420"/>
        <label>1</label>
        <note>catalytic</note>
    </ligand>
</feature>
<evidence type="ECO:0000256" key="6">
    <source>
        <dbReference type="ARBA" id="ARBA00022741"/>
    </source>
</evidence>
<reference evidence="18" key="1">
    <citation type="journal article" date="2020" name="PLoS Negl. Trop. Dis.">
        <title>High-quality nuclear genome for Sarcoptes scabiei-A critical resource for a neglected parasite.</title>
        <authorList>
            <person name="Korhonen P.K."/>
            <person name="Gasser R.B."/>
            <person name="Ma G."/>
            <person name="Wang T."/>
            <person name="Stroehlein A.J."/>
            <person name="Young N.D."/>
            <person name="Ang C.S."/>
            <person name="Fernando D.D."/>
            <person name="Lu H.C."/>
            <person name="Taylor S."/>
            <person name="Reynolds S.L."/>
            <person name="Mofiz E."/>
            <person name="Najaraj S.H."/>
            <person name="Gowda H."/>
            <person name="Madugundu A."/>
            <person name="Renuse S."/>
            <person name="Holt D."/>
            <person name="Pandey A."/>
            <person name="Papenfuss A.T."/>
            <person name="Fischer K."/>
        </authorList>
    </citation>
    <scope>NUCLEOTIDE SEQUENCE [LARGE SCALE GENOMIC DNA]</scope>
</reference>
<dbReference type="Gene3D" id="3.30.70.3000">
    <property type="match status" value="1"/>
</dbReference>
<dbReference type="Proteomes" id="UP000070412">
    <property type="component" value="Unassembled WGS sequence"/>
</dbReference>
<accession>A0A834RB39</accession>
<evidence type="ECO:0000313" key="17">
    <source>
        <dbReference type="EnsemblMetazoa" id="KAF7493555.1"/>
    </source>
</evidence>
<dbReference type="EC" id="2.7.7.79" evidence="10"/>
<dbReference type="GO" id="GO:0005525">
    <property type="term" value="F:GTP binding"/>
    <property type="evidence" value="ECO:0007669"/>
    <property type="project" value="UniProtKB-UniRule"/>
</dbReference>
<evidence type="ECO:0000256" key="2">
    <source>
        <dbReference type="ARBA" id="ARBA00022679"/>
    </source>
</evidence>
<dbReference type="Pfam" id="PF14413">
    <property type="entry name" value="Thg1C"/>
    <property type="match status" value="2"/>
</dbReference>
<keyword evidence="3 10" id="KW-0819">tRNA processing</keyword>
<protein>
    <recommendedName>
        <fullName evidence="10">tRNA(His) guanylyltransferase</fullName>
        <ecNumber evidence="10">2.7.7.79</ecNumber>
    </recommendedName>
    <alternativeName>
        <fullName evidence="10">tRNA-histidine guanylyltransferase</fullName>
    </alternativeName>
</protein>
<evidence type="ECO:0000256" key="13">
    <source>
        <dbReference type="SAM" id="MobiDB-lite"/>
    </source>
</evidence>
<dbReference type="PANTHER" id="PTHR12729">
    <property type="entry name" value="TRNA(HIS) GUANYLYLTRANSFERASE-RELATED"/>
    <property type="match status" value="1"/>
</dbReference>
<evidence type="ECO:0000256" key="8">
    <source>
        <dbReference type="ARBA" id="ARBA00023134"/>
    </source>
</evidence>
<comment type="catalytic activity">
    <reaction evidence="9 10">
        <text>a 5'-end ribonucleotide-tRNA(His) + GTP + ATP + H2O = a 5'-end phospho-guanosine-ribonucleotide-tRNA(His) + AMP + 2 diphosphate + H(+)</text>
        <dbReference type="Rhea" id="RHEA:54564"/>
        <dbReference type="Rhea" id="RHEA-COMP:14193"/>
        <dbReference type="Rhea" id="RHEA-COMP:14917"/>
        <dbReference type="ChEBI" id="CHEBI:15377"/>
        <dbReference type="ChEBI" id="CHEBI:15378"/>
        <dbReference type="ChEBI" id="CHEBI:30616"/>
        <dbReference type="ChEBI" id="CHEBI:33019"/>
        <dbReference type="ChEBI" id="CHEBI:37565"/>
        <dbReference type="ChEBI" id="CHEBI:138282"/>
        <dbReference type="ChEBI" id="CHEBI:141847"/>
        <dbReference type="ChEBI" id="CHEBI:456215"/>
        <dbReference type="EC" id="2.7.7.79"/>
    </reaction>
</comment>
<organism evidence="16">
    <name type="scientific">Sarcoptes scabiei</name>
    <name type="common">Itch mite</name>
    <name type="synonym">Acarus scabiei</name>
    <dbReference type="NCBI Taxonomy" id="52283"/>
    <lineage>
        <taxon>Eukaryota</taxon>
        <taxon>Metazoa</taxon>
        <taxon>Ecdysozoa</taxon>
        <taxon>Arthropoda</taxon>
        <taxon>Chelicerata</taxon>
        <taxon>Arachnida</taxon>
        <taxon>Acari</taxon>
        <taxon>Acariformes</taxon>
        <taxon>Sarcoptiformes</taxon>
        <taxon>Astigmata</taxon>
        <taxon>Psoroptidia</taxon>
        <taxon>Sarcoptoidea</taxon>
        <taxon>Sarcoptidae</taxon>
        <taxon>Sarcoptinae</taxon>
        <taxon>Sarcoptes</taxon>
    </lineage>
</organism>
<feature type="domain" description="Thg1 C-terminal" evidence="15">
    <location>
        <begin position="217"/>
        <end position="312"/>
    </location>
</feature>
<evidence type="ECO:0000256" key="10">
    <source>
        <dbReference type="PIRNR" id="PIRNR028980"/>
    </source>
</evidence>
<keyword evidence="5 10" id="KW-0479">Metal-binding</keyword>
<keyword evidence="4 10" id="KW-0548">Nucleotidyltransferase</keyword>
<dbReference type="AlphaFoldDB" id="A0A834RB39"/>
<evidence type="ECO:0000259" key="14">
    <source>
        <dbReference type="Pfam" id="PF04446"/>
    </source>
</evidence>
<dbReference type="GO" id="GO:0000287">
    <property type="term" value="F:magnesium ion binding"/>
    <property type="evidence" value="ECO:0007669"/>
    <property type="project" value="UniProtKB-UniRule"/>
</dbReference>
<dbReference type="EnsemblMetazoa" id="SSS_8065s_mrna">
    <property type="protein sequence ID" value="KAF7493555.1"/>
    <property type="gene ID" value="SSS_8065"/>
</dbReference>
<evidence type="ECO:0000313" key="18">
    <source>
        <dbReference type="Proteomes" id="UP000070412"/>
    </source>
</evidence>
<feature type="domain" description="tRNAHis guanylyltransferase catalytic" evidence="14">
    <location>
        <begin position="6"/>
        <end position="156"/>
    </location>
</feature>
<feature type="binding site" evidence="12">
    <location>
        <position position="31"/>
    </location>
    <ligand>
        <name>Mg(2+)</name>
        <dbReference type="ChEBI" id="CHEBI:18420"/>
        <label>2</label>
        <note>catalytic</note>
    </ligand>
</feature>
<evidence type="ECO:0000256" key="7">
    <source>
        <dbReference type="ARBA" id="ARBA00022842"/>
    </source>
</evidence>
<dbReference type="PIRSF" id="PIRSF028980">
    <property type="entry name" value="tRNAHis_guanylyltransferase"/>
    <property type="match status" value="1"/>
</dbReference>
<dbReference type="OrthoDB" id="62560at2759"/>
<evidence type="ECO:0000256" key="11">
    <source>
        <dbReference type="PIRSR" id="PIRSR028980-1"/>
    </source>
</evidence>
<feature type="domain" description="Thg1 C-terminal" evidence="15">
    <location>
        <begin position="160"/>
        <end position="186"/>
    </location>
</feature>
<evidence type="ECO:0000256" key="3">
    <source>
        <dbReference type="ARBA" id="ARBA00022694"/>
    </source>
</evidence>
<evidence type="ECO:0000313" key="16">
    <source>
        <dbReference type="EMBL" id="KAF7493555.1"/>
    </source>
</evidence>
<gene>
    <name evidence="16" type="ORF">SSS_8065</name>
</gene>
<feature type="binding site" evidence="11">
    <location>
        <begin position="31"/>
        <end position="36"/>
    </location>
    <ligand>
        <name>GTP</name>
        <dbReference type="ChEBI" id="CHEBI:37565"/>
    </ligand>
</feature>
<name>A0A834RB39_SARSC</name>
<dbReference type="InterPro" id="IPR007537">
    <property type="entry name" value="tRNAHis_GuaTrfase_Thg1"/>
</dbReference>
<keyword evidence="7 10" id="KW-0460">Magnesium</keyword>
<dbReference type="GO" id="GO:0006400">
    <property type="term" value="P:tRNA modification"/>
    <property type="evidence" value="ECO:0007669"/>
    <property type="project" value="UniProtKB-UniRule"/>
</dbReference>
<evidence type="ECO:0000256" key="5">
    <source>
        <dbReference type="ARBA" id="ARBA00022723"/>
    </source>
</evidence>
<dbReference type="InterPro" id="IPR038469">
    <property type="entry name" value="tRNAHis_GuaTrfase_Thg1_sf"/>
</dbReference>
<dbReference type="InterPro" id="IPR025845">
    <property type="entry name" value="Thg1_C_dom"/>
</dbReference>
<dbReference type="InterPro" id="IPR024956">
    <property type="entry name" value="tRNAHis_GuaTrfase_cat"/>
</dbReference>
<evidence type="ECO:0000256" key="4">
    <source>
        <dbReference type="ARBA" id="ARBA00022695"/>
    </source>
</evidence>
<evidence type="ECO:0000256" key="12">
    <source>
        <dbReference type="PIRSR" id="PIRSR028980-2"/>
    </source>
</evidence>
<keyword evidence="18" id="KW-1185">Reference proteome</keyword>
<keyword evidence="2 10" id="KW-0808">Transferase</keyword>
<reference evidence="16" key="2">
    <citation type="submission" date="2020-01" db="EMBL/GenBank/DDBJ databases">
        <authorList>
            <person name="Korhonen P.K.K."/>
            <person name="Guangxu M.G."/>
            <person name="Wang T.W."/>
            <person name="Stroehlein A.J.S."/>
            <person name="Young N.D."/>
            <person name="Ang C.-S.A."/>
            <person name="Fernando D.W.F."/>
            <person name="Lu H.L."/>
            <person name="Taylor S.T."/>
            <person name="Ehtesham M.E.M."/>
            <person name="Najaraj S.H.N."/>
            <person name="Harsha G.H.G."/>
            <person name="Madugundu A.M."/>
            <person name="Renuse S.R."/>
            <person name="Holt D.H."/>
            <person name="Pandey A.P."/>
            <person name="Papenfuss A.P."/>
            <person name="Gasser R.B.G."/>
            <person name="Fischer K.F."/>
        </authorList>
    </citation>
    <scope>NUCLEOTIDE SEQUENCE</scope>
    <source>
        <strain evidence="16">SSS_KF_BRIS2020</strain>
    </source>
</reference>
<comment type="similarity">
    <text evidence="1 10">Belongs to the tRNA(His) guanylyltransferase family.</text>
</comment>
<feature type="binding site" evidence="11">
    <location>
        <begin position="78"/>
        <end position="79"/>
    </location>
    <ligand>
        <name>GTP</name>
        <dbReference type="ChEBI" id="CHEBI:37565"/>
    </ligand>
</feature>
<dbReference type="GO" id="GO:0008193">
    <property type="term" value="F:tRNA guanylyltransferase activity"/>
    <property type="evidence" value="ECO:0007669"/>
    <property type="project" value="UniProtKB-UniRule"/>
</dbReference>
<keyword evidence="6 10" id="KW-0547">Nucleotide-binding</keyword>